<keyword evidence="2" id="KW-0813">Transport</keyword>
<dbReference type="AlphaFoldDB" id="A0A158GT45"/>
<evidence type="ECO:0000313" key="9">
    <source>
        <dbReference type="EMBL" id="SAL34610.1"/>
    </source>
</evidence>
<evidence type="ECO:0000313" key="10">
    <source>
        <dbReference type="Proteomes" id="UP000054683"/>
    </source>
</evidence>
<accession>A0A158GT45</accession>
<keyword evidence="4 7" id="KW-0812">Transmembrane</keyword>
<dbReference type="PRINTS" id="PR01036">
    <property type="entry name" value="TCRTETB"/>
</dbReference>
<evidence type="ECO:0000256" key="5">
    <source>
        <dbReference type="ARBA" id="ARBA00022989"/>
    </source>
</evidence>
<feature type="transmembrane region" description="Helical" evidence="7">
    <location>
        <begin position="351"/>
        <end position="369"/>
    </location>
</feature>
<feature type="transmembrane region" description="Helical" evidence="7">
    <location>
        <begin position="105"/>
        <end position="128"/>
    </location>
</feature>
<dbReference type="PROSITE" id="PS50850">
    <property type="entry name" value="MFS"/>
    <property type="match status" value="1"/>
</dbReference>
<dbReference type="EMBL" id="FCOK02000018">
    <property type="protein sequence ID" value="SAL34610.1"/>
    <property type="molecule type" value="Genomic_DNA"/>
</dbReference>
<protein>
    <submittedName>
        <fullName evidence="9">EmrB/QacA family drug resistance transporter</fullName>
    </submittedName>
</protein>
<dbReference type="PANTHER" id="PTHR42718:SF46">
    <property type="entry name" value="BLR6921 PROTEIN"/>
    <property type="match status" value="1"/>
</dbReference>
<feature type="transmembrane region" description="Helical" evidence="7">
    <location>
        <begin position="319"/>
        <end position="339"/>
    </location>
</feature>
<dbReference type="InterPro" id="IPR011701">
    <property type="entry name" value="MFS"/>
</dbReference>
<evidence type="ECO:0000259" key="8">
    <source>
        <dbReference type="PROSITE" id="PS50850"/>
    </source>
</evidence>
<evidence type="ECO:0000256" key="2">
    <source>
        <dbReference type="ARBA" id="ARBA00022448"/>
    </source>
</evidence>
<dbReference type="InterPro" id="IPR020846">
    <property type="entry name" value="MFS_dom"/>
</dbReference>
<feature type="domain" description="Major facilitator superfamily (MFS) profile" evidence="8">
    <location>
        <begin position="32"/>
        <end position="476"/>
    </location>
</feature>
<dbReference type="Gene3D" id="1.20.1250.20">
    <property type="entry name" value="MFS general substrate transporter like domains"/>
    <property type="match status" value="1"/>
</dbReference>
<dbReference type="Gene3D" id="1.20.1720.10">
    <property type="entry name" value="Multidrug resistance protein D"/>
    <property type="match status" value="1"/>
</dbReference>
<comment type="subcellular location">
    <subcellularLocation>
        <location evidence="1">Cell membrane</location>
        <topology evidence="1">Multi-pass membrane protein</topology>
    </subcellularLocation>
</comment>
<evidence type="ECO:0000256" key="6">
    <source>
        <dbReference type="ARBA" id="ARBA00023136"/>
    </source>
</evidence>
<evidence type="ECO:0000256" key="4">
    <source>
        <dbReference type="ARBA" id="ARBA00022692"/>
    </source>
</evidence>
<dbReference type="PANTHER" id="PTHR42718">
    <property type="entry name" value="MAJOR FACILITATOR SUPERFAMILY MULTIDRUG TRANSPORTER MFSC"/>
    <property type="match status" value="1"/>
</dbReference>
<feature type="transmembrane region" description="Helical" evidence="7">
    <location>
        <begin position="293"/>
        <end position="313"/>
    </location>
</feature>
<feature type="transmembrane region" description="Helical" evidence="7">
    <location>
        <begin position="70"/>
        <end position="90"/>
    </location>
</feature>
<evidence type="ECO:0000256" key="7">
    <source>
        <dbReference type="SAM" id="Phobius"/>
    </source>
</evidence>
<dbReference type="GO" id="GO:0022857">
    <property type="term" value="F:transmembrane transporter activity"/>
    <property type="evidence" value="ECO:0007669"/>
    <property type="project" value="InterPro"/>
</dbReference>
<feature type="transmembrane region" description="Helical" evidence="7">
    <location>
        <begin position="185"/>
        <end position="207"/>
    </location>
</feature>
<proteinExistence type="predicted"/>
<dbReference type="Proteomes" id="UP000054683">
    <property type="component" value="Unassembled WGS sequence"/>
</dbReference>
<dbReference type="GO" id="GO:0005886">
    <property type="term" value="C:plasma membrane"/>
    <property type="evidence" value="ECO:0007669"/>
    <property type="project" value="UniProtKB-SubCell"/>
</dbReference>
<keyword evidence="3" id="KW-1003">Cell membrane</keyword>
<sequence>MDKPAYVSDPVDVNTCEAQPAEPQLPATSRFLPMAMASALFMDLLDTSALGAALPTLARQFHTTPLQLKFALTAYLMTMAVFVPASGWLADRFGPRRVFVNAVKIYLLGSLCCGLSTSVTTLVAARVLQGIGGAMMTPVARLIVVATTPRERLVHAMNAFTMPAVVGPLLGPPLAGLLLEVANWRWIFFINLPVGLVGIFAVLRFVPRLRHVHPGRFDWIGFVLAALTIMTVVTLSETVGTGLLSVKGQIILLVAGLTFGTAFVLHALRTAVPMLDLRLLSKSTYRASMIGGSLMRFSISAMPFLLPLLFQIGLGWSPVRAGLVMTGMMLGSILARFGGTFAIRLVGFRKALVVTAFFTAGATMIPAAFRDSTSAIFIVTTLIAGGFFRAAHFVASSALAFADVAPEDVSRASTLSAVIQQISLGFGISLAGLTLYISAGETGRLTVSNFTWSFVVLGAVTLLSIPVYLGLDRNAGASMRDRRESLIR</sequence>
<feature type="transmembrane region" description="Helical" evidence="7">
    <location>
        <begin position="414"/>
        <end position="438"/>
    </location>
</feature>
<dbReference type="InterPro" id="IPR036259">
    <property type="entry name" value="MFS_trans_sf"/>
</dbReference>
<evidence type="ECO:0000256" key="3">
    <source>
        <dbReference type="ARBA" id="ARBA00022475"/>
    </source>
</evidence>
<gene>
    <name evidence="9" type="ORF">AWB69_03183</name>
</gene>
<feature type="transmembrane region" description="Helical" evidence="7">
    <location>
        <begin position="159"/>
        <end position="179"/>
    </location>
</feature>
<feature type="transmembrane region" description="Helical" evidence="7">
    <location>
        <begin position="450"/>
        <end position="471"/>
    </location>
</feature>
<keyword evidence="6 7" id="KW-0472">Membrane</keyword>
<dbReference type="SUPFAM" id="SSF103473">
    <property type="entry name" value="MFS general substrate transporter"/>
    <property type="match status" value="1"/>
</dbReference>
<organism evidence="9 10">
    <name type="scientific">Caballeronia udeis</name>
    <dbReference type="NCBI Taxonomy" id="1232866"/>
    <lineage>
        <taxon>Bacteria</taxon>
        <taxon>Pseudomonadati</taxon>
        <taxon>Pseudomonadota</taxon>
        <taxon>Betaproteobacteria</taxon>
        <taxon>Burkholderiales</taxon>
        <taxon>Burkholderiaceae</taxon>
        <taxon>Caballeronia</taxon>
    </lineage>
</organism>
<reference evidence="9 10" key="1">
    <citation type="submission" date="2016-01" db="EMBL/GenBank/DDBJ databases">
        <authorList>
            <person name="Oliw E.H."/>
        </authorList>
    </citation>
    <scope>NUCLEOTIDE SEQUENCE [LARGE SCALE GENOMIC DNA]</scope>
    <source>
        <strain evidence="9">LMG 27134</strain>
    </source>
</reference>
<feature type="transmembrane region" description="Helical" evidence="7">
    <location>
        <begin position="250"/>
        <end position="272"/>
    </location>
</feature>
<feature type="transmembrane region" description="Helical" evidence="7">
    <location>
        <begin position="375"/>
        <end position="402"/>
    </location>
</feature>
<keyword evidence="5 7" id="KW-1133">Transmembrane helix</keyword>
<name>A0A158GT45_9BURK</name>
<dbReference type="Pfam" id="PF07690">
    <property type="entry name" value="MFS_1"/>
    <property type="match status" value="2"/>
</dbReference>
<feature type="transmembrane region" description="Helical" evidence="7">
    <location>
        <begin position="219"/>
        <end position="244"/>
    </location>
</feature>
<evidence type="ECO:0000256" key="1">
    <source>
        <dbReference type="ARBA" id="ARBA00004651"/>
    </source>
</evidence>